<evidence type="ECO:0000313" key="1">
    <source>
        <dbReference type="EMBL" id="GBL99792.1"/>
    </source>
</evidence>
<dbReference type="AlphaFoldDB" id="A0A4Y2C5Y3"/>
<keyword evidence="2" id="KW-1185">Reference proteome</keyword>
<reference evidence="1 2" key="1">
    <citation type="journal article" date="2019" name="Sci. Rep.">
        <title>Orb-weaving spider Araneus ventricosus genome elucidates the spidroin gene catalogue.</title>
        <authorList>
            <person name="Kono N."/>
            <person name="Nakamura H."/>
            <person name="Ohtoshi R."/>
            <person name="Moran D.A.P."/>
            <person name="Shinohara A."/>
            <person name="Yoshida Y."/>
            <person name="Fujiwara M."/>
            <person name="Mori M."/>
            <person name="Tomita M."/>
            <person name="Arakawa K."/>
        </authorList>
    </citation>
    <scope>NUCLEOTIDE SEQUENCE [LARGE SCALE GENOMIC DNA]</scope>
</reference>
<accession>A0A4Y2C5Y3</accession>
<organism evidence="1 2">
    <name type="scientific">Araneus ventricosus</name>
    <name type="common">Orbweaver spider</name>
    <name type="synonym">Epeira ventricosa</name>
    <dbReference type="NCBI Taxonomy" id="182803"/>
    <lineage>
        <taxon>Eukaryota</taxon>
        <taxon>Metazoa</taxon>
        <taxon>Ecdysozoa</taxon>
        <taxon>Arthropoda</taxon>
        <taxon>Chelicerata</taxon>
        <taxon>Arachnida</taxon>
        <taxon>Araneae</taxon>
        <taxon>Araneomorphae</taxon>
        <taxon>Entelegynae</taxon>
        <taxon>Araneoidea</taxon>
        <taxon>Araneidae</taxon>
        <taxon>Araneus</taxon>
    </lineage>
</organism>
<evidence type="ECO:0000313" key="2">
    <source>
        <dbReference type="Proteomes" id="UP000499080"/>
    </source>
</evidence>
<dbReference type="OrthoDB" id="10426210at2759"/>
<gene>
    <name evidence="1" type="ORF">AVEN_162807_1</name>
</gene>
<sequence>MDDKNTKDYGTQTEEIAESVMKTDVSTSTYDIQNLFLNQSKTGNNSFTNAMGDSGNLLALTANDSASESTIDEALTLWKPYAQSNLCSKINNPFLNPFFDLLKLEDPLALFDEASEDGQLACANWVGKHQDLFLAQIQFHRSPSFKTCPKG</sequence>
<proteinExistence type="predicted"/>
<dbReference type="EMBL" id="BGPR01000151">
    <property type="protein sequence ID" value="GBL99792.1"/>
    <property type="molecule type" value="Genomic_DNA"/>
</dbReference>
<protein>
    <submittedName>
        <fullName evidence="1">Uncharacterized protein</fullName>
    </submittedName>
</protein>
<comment type="caution">
    <text evidence="1">The sequence shown here is derived from an EMBL/GenBank/DDBJ whole genome shotgun (WGS) entry which is preliminary data.</text>
</comment>
<dbReference type="Proteomes" id="UP000499080">
    <property type="component" value="Unassembled WGS sequence"/>
</dbReference>
<name>A0A4Y2C5Y3_ARAVE</name>